<keyword evidence="5 7" id="KW-0173">Coenzyme A biosynthesis</keyword>
<evidence type="ECO:0000256" key="8">
    <source>
        <dbReference type="PIRSR" id="PIRSR606225-1"/>
    </source>
</evidence>
<evidence type="ECO:0000256" key="6">
    <source>
        <dbReference type="ARBA" id="ARBA00023235"/>
    </source>
</evidence>
<comment type="function">
    <text evidence="7">Catalyzes the phosphorylation of the 3'-hydroxyl group of dephosphocoenzyme A to form coenzyme A.</text>
</comment>
<evidence type="ECO:0000256" key="3">
    <source>
        <dbReference type="ARBA" id="ARBA00022741"/>
    </source>
</evidence>
<evidence type="ECO:0000256" key="1">
    <source>
        <dbReference type="ARBA" id="ARBA00009018"/>
    </source>
</evidence>
<dbReference type="InterPro" id="IPR001977">
    <property type="entry name" value="Depp_CoAkinase"/>
</dbReference>
<dbReference type="GO" id="GO:0120159">
    <property type="term" value="F:rRNA pseudouridine synthase activity"/>
    <property type="evidence" value="ECO:0007669"/>
    <property type="project" value="UniProtKB-ARBA"/>
</dbReference>
<dbReference type="Gene3D" id="3.40.50.300">
    <property type="entry name" value="P-loop containing nucleotide triphosphate hydrolases"/>
    <property type="match status" value="1"/>
</dbReference>
<dbReference type="EMBL" id="FNBX01000004">
    <property type="protein sequence ID" value="SDF34505.1"/>
    <property type="molecule type" value="Genomic_DNA"/>
</dbReference>
<feature type="binding site" evidence="7">
    <location>
        <begin position="317"/>
        <end position="322"/>
    </location>
    <ligand>
        <name>ATP</name>
        <dbReference type="ChEBI" id="CHEBI:30616"/>
    </ligand>
</feature>
<dbReference type="PROSITE" id="PS01129">
    <property type="entry name" value="PSI_RLU"/>
    <property type="match status" value="1"/>
</dbReference>
<dbReference type="Pfam" id="PF00849">
    <property type="entry name" value="PseudoU_synth_2"/>
    <property type="match status" value="1"/>
</dbReference>
<dbReference type="EC" id="2.7.1.24" evidence="7"/>
<dbReference type="InterPro" id="IPR027417">
    <property type="entry name" value="P-loop_NTPase"/>
</dbReference>
<dbReference type="CDD" id="cd00165">
    <property type="entry name" value="S4"/>
    <property type="match status" value="1"/>
</dbReference>
<comment type="pathway">
    <text evidence="7">Cofactor biosynthesis; coenzyme A biosynthesis; CoA from (R)-pantothenate: step 5/5.</text>
</comment>
<comment type="similarity">
    <text evidence="1 7">Belongs to the CoaE family.</text>
</comment>
<dbReference type="NCBIfam" id="TIGR00005">
    <property type="entry name" value="rluA_subfam"/>
    <property type="match status" value="1"/>
</dbReference>
<protein>
    <recommendedName>
        <fullName evidence="7">Dephospho-CoA kinase</fullName>
        <ecNumber evidence="7">2.7.1.24</ecNumber>
    </recommendedName>
    <alternativeName>
        <fullName evidence="7">Dephosphocoenzyme A kinase</fullName>
    </alternativeName>
</protein>
<dbReference type="InterPro" id="IPR006225">
    <property type="entry name" value="PsdUridine_synth_RluC/D"/>
</dbReference>
<sequence>MRTLQLRIPATAAGQRLDRALGQALPDVSRAALQKAIRAGLCRVDGLPQTSPDCRARAGQAVEILMPEADSPLQAEEGHLEILWHDEHLAVCNKPAGLTVHPCPSCPEHTLVQRLLVRFPQLRKLEGLRPGIVHRLDKDTSGLLVVALTEADRLALSAAFARRAVHKEYLALVHGCPPEEGACREPLGRHPTVKVKCAVLPEAQGGKPAHTVWRRLWSAPDGRCSLLAVRIFTGRTHQIRVHLAHVGYPLLGDRLYAPKDVRALAPRQMLHAWRLEFAHPVDGVPLRFSCPPPEDMLQTVVAAGRRMRRVVVTGNPGSGKSALTEEFARAGIPTVSADALVAQLYAPGGEAGPWLARLAPEANILTPQGGVDKTALLAAMRHSPGLRQEVERLVHALVRKAVEQFWTTAEAGGASLAVAEVPLYFESGWQGAFTPAPLVVGVRCPRELRDRRIRATRGWSEDKLEALESWQWPEARKLAVCDLVVDNAGDREALHSAAQRLVDDLAAEARADEARRTQAFAGLWRDQK</sequence>
<evidence type="ECO:0000256" key="5">
    <source>
        <dbReference type="ARBA" id="ARBA00022993"/>
    </source>
</evidence>
<dbReference type="CDD" id="cd02869">
    <property type="entry name" value="PseudoU_synth_RluA_like"/>
    <property type="match status" value="1"/>
</dbReference>
<dbReference type="GO" id="GO:0004140">
    <property type="term" value="F:dephospho-CoA kinase activity"/>
    <property type="evidence" value="ECO:0007669"/>
    <property type="project" value="UniProtKB-UniRule"/>
</dbReference>
<dbReference type="InterPro" id="IPR036986">
    <property type="entry name" value="S4_RNA-bd_sf"/>
</dbReference>
<dbReference type="SMART" id="SM00363">
    <property type="entry name" value="S4"/>
    <property type="match status" value="1"/>
</dbReference>
<keyword evidence="4 7" id="KW-0067">ATP-binding</keyword>
<dbReference type="SUPFAM" id="SSF52540">
    <property type="entry name" value="P-loop containing nucleoside triphosphate hydrolases"/>
    <property type="match status" value="1"/>
</dbReference>
<comment type="catalytic activity">
    <reaction evidence="7">
        <text>3'-dephospho-CoA + ATP = ADP + CoA + H(+)</text>
        <dbReference type="Rhea" id="RHEA:18245"/>
        <dbReference type="ChEBI" id="CHEBI:15378"/>
        <dbReference type="ChEBI" id="CHEBI:30616"/>
        <dbReference type="ChEBI" id="CHEBI:57287"/>
        <dbReference type="ChEBI" id="CHEBI:57328"/>
        <dbReference type="ChEBI" id="CHEBI:456216"/>
        <dbReference type="EC" id="2.7.1.24"/>
    </reaction>
</comment>
<keyword evidence="7 11" id="KW-0418">Kinase</keyword>
<keyword evidence="12" id="KW-1185">Reference proteome</keyword>
<dbReference type="InterPro" id="IPR006224">
    <property type="entry name" value="PsdUridine_synth_RluA-like_CS"/>
</dbReference>
<dbReference type="AlphaFoldDB" id="A0A1G7KBF8"/>
<dbReference type="Gene3D" id="3.30.2350.10">
    <property type="entry name" value="Pseudouridine synthase"/>
    <property type="match status" value="1"/>
</dbReference>
<dbReference type="GO" id="GO:0003723">
    <property type="term" value="F:RNA binding"/>
    <property type="evidence" value="ECO:0007669"/>
    <property type="project" value="UniProtKB-KW"/>
</dbReference>
<dbReference type="Pfam" id="PF01121">
    <property type="entry name" value="CoaE"/>
    <property type="match status" value="1"/>
</dbReference>
<dbReference type="RefSeq" id="WP_092153004.1">
    <property type="nucleotide sequence ID" value="NZ_FNBX01000004.1"/>
</dbReference>
<accession>A0A1G7KBF8</accession>
<keyword evidence="7" id="KW-0808">Transferase</keyword>
<dbReference type="PANTHER" id="PTHR21600">
    <property type="entry name" value="MITOCHONDRIAL RNA PSEUDOURIDINE SYNTHASE"/>
    <property type="match status" value="1"/>
</dbReference>
<comment type="similarity">
    <text evidence="2">Belongs to the pseudouridine synthase RluA family.</text>
</comment>
<dbReference type="GO" id="GO:0005737">
    <property type="term" value="C:cytoplasm"/>
    <property type="evidence" value="ECO:0007669"/>
    <property type="project" value="UniProtKB-SubCell"/>
</dbReference>
<keyword evidence="9" id="KW-0694">RNA-binding</keyword>
<dbReference type="GO" id="GO:0015937">
    <property type="term" value="P:coenzyme A biosynthetic process"/>
    <property type="evidence" value="ECO:0007669"/>
    <property type="project" value="UniProtKB-UniRule"/>
</dbReference>
<gene>
    <name evidence="7" type="primary">coaE</name>
    <name evidence="11" type="ORF">SAMN05192586_10441</name>
</gene>
<dbReference type="SUPFAM" id="SSF55174">
    <property type="entry name" value="Alpha-L RNA-binding motif"/>
    <property type="match status" value="1"/>
</dbReference>
<evidence type="ECO:0000256" key="4">
    <source>
        <dbReference type="ARBA" id="ARBA00022840"/>
    </source>
</evidence>
<feature type="domain" description="RNA-binding S4" evidence="10">
    <location>
        <begin position="15"/>
        <end position="78"/>
    </location>
</feature>
<evidence type="ECO:0000259" key="10">
    <source>
        <dbReference type="SMART" id="SM00363"/>
    </source>
</evidence>
<evidence type="ECO:0000313" key="11">
    <source>
        <dbReference type="EMBL" id="SDF34505.1"/>
    </source>
</evidence>
<reference evidence="12" key="1">
    <citation type="submission" date="2016-10" db="EMBL/GenBank/DDBJ databases">
        <authorList>
            <person name="Varghese N."/>
            <person name="Submissions S."/>
        </authorList>
    </citation>
    <scope>NUCLEOTIDE SEQUENCE [LARGE SCALE GENOMIC DNA]</scope>
    <source>
        <strain evidence="12">KHC7</strain>
    </source>
</reference>
<evidence type="ECO:0000256" key="2">
    <source>
        <dbReference type="ARBA" id="ARBA00010876"/>
    </source>
</evidence>
<dbReference type="InterPro" id="IPR002942">
    <property type="entry name" value="S4_RNA-bd"/>
</dbReference>
<dbReference type="HAMAP" id="MF_00376">
    <property type="entry name" value="Dephospho_CoA_kinase"/>
    <property type="match status" value="1"/>
</dbReference>
<dbReference type="CDD" id="cd02022">
    <property type="entry name" value="DPCK"/>
    <property type="match status" value="1"/>
</dbReference>
<organism evidence="11 12">
    <name type="scientific">Desulfovibrio legallii</name>
    <dbReference type="NCBI Taxonomy" id="571438"/>
    <lineage>
        <taxon>Bacteria</taxon>
        <taxon>Pseudomonadati</taxon>
        <taxon>Thermodesulfobacteriota</taxon>
        <taxon>Desulfovibrionia</taxon>
        <taxon>Desulfovibrionales</taxon>
        <taxon>Desulfovibrionaceae</taxon>
        <taxon>Desulfovibrio</taxon>
    </lineage>
</organism>
<dbReference type="PROSITE" id="PS50889">
    <property type="entry name" value="S4"/>
    <property type="match status" value="1"/>
</dbReference>
<keyword evidence="7" id="KW-0963">Cytoplasm</keyword>
<dbReference type="InterPro" id="IPR006145">
    <property type="entry name" value="PsdUridine_synth_RsuA/RluA"/>
</dbReference>
<dbReference type="GO" id="GO:0005524">
    <property type="term" value="F:ATP binding"/>
    <property type="evidence" value="ECO:0007669"/>
    <property type="project" value="UniProtKB-UniRule"/>
</dbReference>
<dbReference type="Proteomes" id="UP000199355">
    <property type="component" value="Unassembled WGS sequence"/>
</dbReference>
<evidence type="ECO:0000256" key="9">
    <source>
        <dbReference type="PROSITE-ProRule" id="PRU00182"/>
    </source>
</evidence>
<name>A0A1G7KBF8_9BACT</name>
<dbReference type="Gene3D" id="3.10.290.10">
    <property type="entry name" value="RNA-binding S4 domain"/>
    <property type="match status" value="1"/>
</dbReference>
<keyword evidence="6" id="KW-0413">Isomerase</keyword>
<dbReference type="GO" id="GO:0000455">
    <property type="term" value="P:enzyme-directed rRNA pseudouridine synthesis"/>
    <property type="evidence" value="ECO:0007669"/>
    <property type="project" value="TreeGrafter"/>
</dbReference>
<comment type="subcellular location">
    <subcellularLocation>
        <location evidence="7">Cytoplasm</location>
    </subcellularLocation>
</comment>
<evidence type="ECO:0000313" key="12">
    <source>
        <dbReference type="Proteomes" id="UP000199355"/>
    </source>
</evidence>
<proteinExistence type="inferred from homology"/>
<keyword evidence="3 7" id="KW-0547">Nucleotide-binding</keyword>
<dbReference type="InterPro" id="IPR020103">
    <property type="entry name" value="PsdUridine_synth_cat_dom_sf"/>
</dbReference>
<dbReference type="UniPathway" id="UPA00241">
    <property type="reaction ID" value="UER00356"/>
</dbReference>
<dbReference type="PROSITE" id="PS51219">
    <property type="entry name" value="DPCK"/>
    <property type="match status" value="1"/>
</dbReference>
<dbReference type="PANTHER" id="PTHR21600:SF87">
    <property type="entry name" value="RNA PSEUDOURIDYLATE SYNTHASE DOMAIN-CONTAINING PROTEIN 1"/>
    <property type="match status" value="1"/>
</dbReference>
<dbReference type="InterPro" id="IPR050188">
    <property type="entry name" value="RluA_PseudoU_synthase"/>
</dbReference>
<feature type="active site" evidence="8">
    <location>
        <position position="137"/>
    </location>
</feature>
<dbReference type="SUPFAM" id="SSF55120">
    <property type="entry name" value="Pseudouridine synthase"/>
    <property type="match status" value="1"/>
</dbReference>
<evidence type="ECO:0000256" key="7">
    <source>
        <dbReference type="HAMAP-Rule" id="MF_00376"/>
    </source>
</evidence>
<dbReference type="OrthoDB" id="128480at2"/>
<dbReference type="STRING" id="571438.SAMN05192586_10441"/>